<dbReference type="PANTHER" id="PTHR43267">
    <property type="entry name" value="TRNA THREONYLCARBAMOYLADENOSINE DEHYDRATASE"/>
    <property type="match status" value="1"/>
</dbReference>
<dbReference type="GO" id="GO:0008641">
    <property type="term" value="F:ubiquitin-like modifier activating enzyme activity"/>
    <property type="evidence" value="ECO:0007669"/>
    <property type="project" value="InterPro"/>
</dbReference>
<dbReference type="PATRIC" id="fig|1167006.5.peg.334"/>
<name>M1P035_DESSD</name>
<evidence type="ECO:0000313" key="3">
    <source>
        <dbReference type="Proteomes" id="UP000011721"/>
    </source>
</evidence>
<sequence length="247" mass="26958">MERFSRTRCFLGNKKFSALQKATVAIVGVGAVGGYAAEGLARAGVGHLRLVDFDTIQPSNINRQILALESSIGRPKVDVARERIALINPDCRVEALRLFAAEETLDEILSPAPDILIDAIDSLNPKVQLLAGAHRRKITTFSSMGAALRTDPLKIKVGDIMTSNHCPLAKHVRNRLRRQGVGGGIYCIYSTERVNFTYQGPEKTTQPASAYEDRGRTRNVLGSLPTITGIFGLILANEVILHLTKEI</sequence>
<dbReference type="GO" id="GO:0061504">
    <property type="term" value="P:cyclic threonylcarbamoyladenosine biosynthetic process"/>
    <property type="evidence" value="ECO:0007669"/>
    <property type="project" value="TreeGrafter"/>
</dbReference>
<dbReference type="PANTHER" id="PTHR43267:SF1">
    <property type="entry name" value="TRNA THREONYLCARBAMOYLADENOSINE DEHYDRATASE"/>
    <property type="match status" value="1"/>
</dbReference>
<evidence type="ECO:0000259" key="1">
    <source>
        <dbReference type="Pfam" id="PF00899"/>
    </source>
</evidence>
<feature type="domain" description="THIF-type NAD/FAD binding fold" evidence="1">
    <location>
        <begin position="10"/>
        <end position="244"/>
    </location>
</feature>
<dbReference type="InterPro" id="IPR000594">
    <property type="entry name" value="ThiF_NAD_FAD-bd"/>
</dbReference>
<organism evidence="2 3">
    <name type="scientific">Desulfocapsa sulfexigens (strain DSM 10523 / SB164P1)</name>
    <dbReference type="NCBI Taxonomy" id="1167006"/>
    <lineage>
        <taxon>Bacteria</taxon>
        <taxon>Pseudomonadati</taxon>
        <taxon>Thermodesulfobacteriota</taxon>
        <taxon>Desulfobulbia</taxon>
        <taxon>Desulfobulbales</taxon>
        <taxon>Desulfocapsaceae</taxon>
        <taxon>Desulfocapsa</taxon>
    </lineage>
</organism>
<dbReference type="CDD" id="cd00755">
    <property type="entry name" value="YgdL_like"/>
    <property type="match status" value="1"/>
</dbReference>
<dbReference type="eggNOG" id="COG1179">
    <property type="taxonomic scope" value="Bacteria"/>
</dbReference>
<dbReference type="AlphaFoldDB" id="M1P035"/>
<evidence type="ECO:0000313" key="2">
    <source>
        <dbReference type="EMBL" id="AGF76878.1"/>
    </source>
</evidence>
<dbReference type="InterPro" id="IPR035985">
    <property type="entry name" value="Ubiquitin-activating_enz"/>
</dbReference>
<gene>
    <name evidence="2" type="ordered locus">UWK_00293</name>
</gene>
<dbReference type="HOGENOM" id="CLU_013325_4_1_7"/>
<dbReference type="Gene3D" id="3.40.50.720">
    <property type="entry name" value="NAD(P)-binding Rossmann-like Domain"/>
    <property type="match status" value="1"/>
</dbReference>
<dbReference type="Proteomes" id="UP000011721">
    <property type="component" value="Chromosome"/>
</dbReference>
<dbReference type="SUPFAM" id="SSF69572">
    <property type="entry name" value="Activating enzymes of the ubiquitin-like proteins"/>
    <property type="match status" value="1"/>
</dbReference>
<dbReference type="EMBL" id="CP003985">
    <property type="protein sequence ID" value="AGF76878.1"/>
    <property type="molecule type" value="Genomic_DNA"/>
</dbReference>
<keyword evidence="3" id="KW-1185">Reference proteome</keyword>
<proteinExistence type="predicted"/>
<protein>
    <submittedName>
        <fullName evidence="2">Dinucleotide-utilizing enzyme possibly involved in molybdopterin or thiamin biosynthesis</fullName>
    </submittedName>
</protein>
<dbReference type="RefSeq" id="WP_015402577.1">
    <property type="nucleotide sequence ID" value="NC_020304.1"/>
</dbReference>
<reference evidence="3" key="1">
    <citation type="journal article" date="2013" name="Stand. Genomic Sci.">
        <title>Complete genome sequence of Desulfocapsa sulfexigens, a marine deltaproteobacterium specialized in disproportionating inorganic sulfur compounds.</title>
        <authorList>
            <person name="Finster K.W."/>
            <person name="Kjeldsen K.U."/>
            <person name="Kube M."/>
            <person name="Reinhardt R."/>
            <person name="Mussmann M."/>
            <person name="Amann R."/>
            <person name="Schreiber L."/>
        </authorList>
    </citation>
    <scope>NUCLEOTIDE SEQUENCE [LARGE SCALE GENOMIC DNA]</scope>
    <source>
        <strain evidence="3">DSM 10523 / SB164P1</strain>
    </source>
</reference>
<accession>M1P035</accession>
<dbReference type="GO" id="GO:0061503">
    <property type="term" value="F:tRNA threonylcarbamoyladenosine dehydratase"/>
    <property type="evidence" value="ECO:0007669"/>
    <property type="project" value="TreeGrafter"/>
</dbReference>
<dbReference type="OrthoDB" id="9804150at2"/>
<dbReference type="STRING" id="1167006.UWK_00293"/>
<dbReference type="InterPro" id="IPR045886">
    <property type="entry name" value="ThiF/MoeB/HesA"/>
</dbReference>
<dbReference type="KEGG" id="dsf:UWK_00293"/>
<dbReference type="Pfam" id="PF00899">
    <property type="entry name" value="ThiF"/>
    <property type="match status" value="1"/>
</dbReference>